<dbReference type="EMBL" id="JABBGG010000006">
    <property type="protein sequence ID" value="NML61811.1"/>
    <property type="molecule type" value="Genomic_DNA"/>
</dbReference>
<dbReference type="PROSITE" id="PS51257">
    <property type="entry name" value="PROKAR_LIPOPROTEIN"/>
    <property type="match status" value="1"/>
</dbReference>
<proteinExistence type="predicted"/>
<sequence>MKADFTIKVVQAWWLTPYFYTLAAFCALTGCEVDEKKLLRIIDRALKPKIVWK</sequence>
<evidence type="ECO:0000313" key="3">
    <source>
        <dbReference type="Proteomes" id="UP000583752"/>
    </source>
</evidence>
<keyword evidence="1" id="KW-0472">Membrane</keyword>
<keyword evidence="1" id="KW-1133">Transmembrane helix</keyword>
<protein>
    <submittedName>
        <fullName evidence="2">Uncharacterized protein</fullName>
    </submittedName>
</protein>
<comment type="caution">
    <text evidence="2">The sequence shown here is derived from an EMBL/GenBank/DDBJ whole genome shotgun (WGS) entry which is preliminary data.</text>
</comment>
<keyword evidence="1" id="KW-0812">Transmembrane</keyword>
<feature type="transmembrane region" description="Helical" evidence="1">
    <location>
        <begin position="12"/>
        <end position="31"/>
    </location>
</feature>
<keyword evidence="3" id="KW-1185">Reference proteome</keyword>
<evidence type="ECO:0000256" key="1">
    <source>
        <dbReference type="SAM" id="Phobius"/>
    </source>
</evidence>
<dbReference type="AlphaFoldDB" id="A0A848HPT1"/>
<organism evidence="2 3">
    <name type="scientific">Massilia polaris</name>
    <dbReference type="NCBI Taxonomy" id="2728846"/>
    <lineage>
        <taxon>Bacteria</taxon>
        <taxon>Pseudomonadati</taxon>
        <taxon>Pseudomonadota</taxon>
        <taxon>Betaproteobacteria</taxon>
        <taxon>Burkholderiales</taxon>
        <taxon>Oxalobacteraceae</taxon>
        <taxon>Telluria group</taxon>
        <taxon>Massilia</taxon>
    </lineage>
</organism>
<gene>
    <name evidence="2" type="ORF">HHL21_12145</name>
</gene>
<dbReference type="RefSeq" id="WP_169466137.1">
    <property type="nucleotide sequence ID" value="NZ_JABBGG010000006.1"/>
</dbReference>
<accession>A0A848HPT1</accession>
<dbReference type="Proteomes" id="UP000583752">
    <property type="component" value="Unassembled WGS sequence"/>
</dbReference>
<evidence type="ECO:0000313" key="2">
    <source>
        <dbReference type="EMBL" id="NML61811.1"/>
    </source>
</evidence>
<name>A0A848HPT1_9BURK</name>
<reference evidence="2 3" key="1">
    <citation type="submission" date="2020-04" db="EMBL/GenBank/DDBJ databases">
        <title>Massilia sp. RP-1-19 isolated from soil.</title>
        <authorList>
            <person name="Dahal R.H."/>
        </authorList>
    </citation>
    <scope>NUCLEOTIDE SEQUENCE [LARGE SCALE GENOMIC DNA]</scope>
    <source>
        <strain evidence="2 3">RP-1-19</strain>
    </source>
</reference>